<dbReference type="EMBL" id="JAMXLR010000036">
    <property type="protein sequence ID" value="MCO6044428.1"/>
    <property type="molecule type" value="Genomic_DNA"/>
</dbReference>
<comment type="caution">
    <text evidence="2">The sequence shown here is derived from an EMBL/GenBank/DDBJ whole genome shotgun (WGS) entry which is preliminary data.</text>
</comment>
<feature type="transmembrane region" description="Helical" evidence="1">
    <location>
        <begin position="47"/>
        <end position="68"/>
    </location>
</feature>
<evidence type="ECO:0000256" key="1">
    <source>
        <dbReference type="SAM" id="Phobius"/>
    </source>
</evidence>
<name>A0A9X2JHA4_9BACT</name>
<accession>A0A9X2JHA4</accession>
<keyword evidence="1" id="KW-1133">Transmembrane helix</keyword>
<evidence type="ECO:0000313" key="2">
    <source>
        <dbReference type="EMBL" id="MCO6044428.1"/>
    </source>
</evidence>
<dbReference type="RefSeq" id="WP_252852530.1">
    <property type="nucleotide sequence ID" value="NZ_JAMXLR010000036.1"/>
</dbReference>
<keyword evidence="1" id="KW-0472">Membrane</keyword>
<feature type="transmembrane region" description="Helical" evidence="1">
    <location>
        <begin position="12"/>
        <end position="35"/>
    </location>
</feature>
<keyword evidence="3" id="KW-1185">Reference proteome</keyword>
<protein>
    <submittedName>
        <fullName evidence="2">Uncharacterized protein</fullName>
    </submittedName>
</protein>
<organism evidence="2 3">
    <name type="scientific">Aeoliella straminimaris</name>
    <dbReference type="NCBI Taxonomy" id="2954799"/>
    <lineage>
        <taxon>Bacteria</taxon>
        <taxon>Pseudomonadati</taxon>
        <taxon>Planctomycetota</taxon>
        <taxon>Planctomycetia</taxon>
        <taxon>Pirellulales</taxon>
        <taxon>Lacipirellulaceae</taxon>
        <taxon>Aeoliella</taxon>
    </lineage>
</organism>
<dbReference type="Proteomes" id="UP001155241">
    <property type="component" value="Unassembled WGS sequence"/>
</dbReference>
<keyword evidence="1" id="KW-0812">Transmembrane</keyword>
<gene>
    <name evidence="2" type="ORF">NG895_10975</name>
</gene>
<proteinExistence type="predicted"/>
<evidence type="ECO:0000313" key="3">
    <source>
        <dbReference type="Proteomes" id="UP001155241"/>
    </source>
</evidence>
<dbReference type="AlphaFoldDB" id="A0A9X2JHA4"/>
<sequence length="82" mass="9087">MSPADLYEWLTVMFRVPFAALAMAFLVATCLYVYVDARPRTGSRLCAVCLAVAVAVAYWPLSFFAYIACIASVDRRRSRAAV</sequence>
<reference evidence="2" key="1">
    <citation type="submission" date="2022-06" db="EMBL/GenBank/DDBJ databases">
        <title>Aeoliella straminimaris, a novel planctomycete from sediments.</title>
        <authorList>
            <person name="Vitorino I.R."/>
            <person name="Lage O.M."/>
        </authorList>
    </citation>
    <scope>NUCLEOTIDE SEQUENCE</scope>
    <source>
        <strain evidence="2">ICT_H6.2</strain>
    </source>
</reference>